<dbReference type="AlphaFoldDB" id="A0A8J9V5W2"/>
<accession>A0A8J9V5W2</accession>
<feature type="non-terminal residue" evidence="2">
    <location>
        <position position="88"/>
    </location>
</feature>
<dbReference type="EMBL" id="OV170221">
    <property type="protein sequence ID" value="CAH0713245.1"/>
    <property type="molecule type" value="Genomic_DNA"/>
</dbReference>
<sequence>MECLSAEKALSEEKEEKKKKYKSDIVLHRNNIKRKTIVHCEFDIAIIIRFISNQYVCPRKILGLIGPTVRPETNDSYVIKYSPHPNGR</sequence>
<evidence type="ECO:0000256" key="1">
    <source>
        <dbReference type="SAM" id="Coils"/>
    </source>
</evidence>
<reference evidence="2" key="1">
    <citation type="submission" date="2021-12" db="EMBL/GenBank/DDBJ databases">
        <authorList>
            <person name="Martin H S."/>
        </authorList>
    </citation>
    <scope>NUCLEOTIDE SEQUENCE</scope>
</reference>
<feature type="coiled-coil region" evidence="1">
    <location>
        <begin position="4"/>
        <end position="31"/>
    </location>
</feature>
<evidence type="ECO:0000313" key="2">
    <source>
        <dbReference type="EMBL" id="CAH0713245.1"/>
    </source>
</evidence>
<evidence type="ECO:0000313" key="3">
    <source>
        <dbReference type="Proteomes" id="UP000838878"/>
    </source>
</evidence>
<name>A0A8J9V5W2_9NEOP</name>
<protein>
    <submittedName>
        <fullName evidence="2">Uncharacterized protein</fullName>
    </submittedName>
</protein>
<organism evidence="2 3">
    <name type="scientific">Brenthis ino</name>
    <name type="common">lesser marbled fritillary</name>
    <dbReference type="NCBI Taxonomy" id="405034"/>
    <lineage>
        <taxon>Eukaryota</taxon>
        <taxon>Metazoa</taxon>
        <taxon>Ecdysozoa</taxon>
        <taxon>Arthropoda</taxon>
        <taxon>Hexapoda</taxon>
        <taxon>Insecta</taxon>
        <taxon>Pterygota</taxon>
        <taxon>Neoptera</taxon>
        <taxon>Endopterygota</taxon>
        <taxon>Lepidoptera</taxon>
        <taxon>Glossata</taxon>
        <taxon>Ditrysia</taxon>
        <taxon>Papilionoidea</taxon>
        <taxon>Nymphalidae</taxon>
        <taxon>Heliconiinae</taxon>
        <taxon>Argynnini</taxon>
        <taxon>Brenthis</taxon>
    </lineage>
</organism>
<keyword evidence="3" id="KW-1185">Reference proteome</keyword>
<gene>
    <name evidence="2" type="ORF">BINO364_LOCUS425</name>
</gene>
<keyword evidence="1" id="KW-0175">Coiled coil</keyword>
<proteinExistence type="predicted"/>
<dbReference type="Proteomes" id="UP000838878">
    <property type="component" value="Chromosome 1"/>
</dbReference>